<proteinExistence type="predicted"/>
<dbReference type="Pfam" id="PF03080">
    <property type="entry name" value="Neprosin"/>
    <property type="match status" value="1"/>
</dbReference>
<name>A0AAP0IX65_9MAGN</name>
<accession>A0AAP0IX65</accession>
<feature type="domain" description="Neprosin PEP catalytic" evidence="1">
    <location>
        <begin position="23"/>
        <end position="121"/>
    </location>
</feature>
<organism evidence="2 3">
    <name type="scientific">Stephania yunnanensis</name>
    <dbReference type="NCBI Taxonomy" id="152371"/>
    <lineage>
        <taxon>Eukaryota</taxon>
        <taxon>Viridiplantae</taxon>
        <taxon>Streptophyta</taxon>
        <taxon>Embryophyta</taxon>
        <taxon>Tracheophyta</taxon>
        <taxon>Spermatophyta</taxon>
        <taxon>Magnoliopsida</taxon>
        <taxon>Ranunculales</taxon>
        <taxon>Menispermaceae</taxon>
        <taxon>Menispermoideae</taxon>
        <taxon>Cissampelideae</taxon>
        <taxon>Stephania</taxon>
    </lineage>
</organism>
<evidence type="ECO:0000259" key="1">
    <source>
        <dbReference type="PROSITE" id="PS52045"/>
    </source>
</evidence>
<reference evidence="2 3" key="1">
    <citation type="submission" date="2024-01" db="EMBL/GenBank/DDBJ databases">
        <title>Genome assemblies of Stephania.</title>
        <authorList>
            <person name="Yang L."/>
        </authorList>
    </citation>
    <scope>NUCLEOTIDE SEQUENCE [LARGE SCALE GENOMIC DNA]</scope>
    <source>
        <strain evidence="2">YNDBR</strain>
        <tissue evidence="2">Leaf</tissue>
    </source>
</reference>
<keyword evidence="3" id="KW-1185">Reference proteome</keyword>
<dbReference type="Gene3D" id="6.10.140.1070">
    <property type="match status" value="1"/>
</dbReference>
<dbReference type="Proteomes" id="UP001420932">
    <property type="component" value="Unassembled WGS sequence"/>
</dbReference>
<protein>
    <recommendedName>
        <fullName evidence="1">Neprosin PEP catalytic domain-containing protein</fullName>
    </recommendedName>
</protein>
<dbReference type="PROSITE" id="PS52045">
    <property type="entry name" value="NEPROSIN_PEP_CD"/>
    <property type="match status" value="1"/>
</dbReference>
<dbReference type="EMBL" id="JBBNAF010000008">
    <property type="protein sequence ID" value="KAK9122191.1"/>
    <property type="molecule type" value="Genomic_DNA"/>
</dbReference>
<sequence length="121" mass="13645">MRIIEKIKEIEAEMARTQKNKATEFIFDHANFYSVDPHHRYNYIGASGHINLWNRRVKADDEFSTAQIWLMNCPLESFDSVEAGGIDDASQRTWCFNLVCAGFVQTSHEVAIGAAMAATSS</sequence>
<dbReference type="PANTHER" id="PTHR31589">
    <property type="entry name" value="PROTEIN, PUTATIVE (DUF239)-RELATED-RELATED"/>
    <property type="match status" value="1"/>
</dbReference>
<gene>
    <name evidence="2" type="ORF">Syun_019808</name>
</gene>
<dbReference type="InterPro" id="IPR053168">
    <property type="entry name" value="Glutamic_endopeptidase"/>
</dbReference>
<dbReference type="InterPro" id="IPR004314">
    <property type="entry name" value="Neprosin"/>
</dbReference>
<evidence type="ECO:0000313" key="2">
    <source>
        <dbReference type="EMBL" id="KAK9122191.1"/>
    </source>
</evidence>
<dbReference type="AlphaFoldDB" id="A0AAP0IX65"/>
<comment type="caution">
    <text evidence="2">The sequence shown here is derived from an EMBL/GenBank/DDBJ whole genome shotgun (WGS) entry which is preliminary data.</text>
</comment>
<dbReference type="PANTHER" id="PTHR31589:SF111">
    <property type="entry name" value="NEPROSIN DOMAIN-CONTAINING PROTEIN"/>
    <property type="match status" value="1"/>
</dbReference>
<evidence type="ECO:0000313" key="3">
    <source>
        <dbReference type="Proteomes" id="UP001420932"/>
    </source>
</evidence>